<keyword evidence="1" id="KW-0812">Transmembrane</keyword>
<feature type="transmembrane region" description="Helical" evidence="1">
    <location>
        <begin position="177"/>
        <end position="195"/>
    </location>
</feature>
<name>A0A4Y8PYF7_9BACL</name>
<dbReference type="Proteomes" id="UP000298246">
    <property type="component" value="Unassembled WGS sequence"/>
</dbReference>
<keyword evidence="1" id="KW-0472">Membrane</keyword>
<keyword evidence="3" id="KW-1185">Reference proteome</keyword>
<keyword evidence="1" id="KW-1133">Transmembrane helix</keyword>
<evidence type="ECO:0008006" key="4">
    <source>
        <dbReference type="Google" id="ProtNLM"/>
    </source>
</evidence>
<sequence length="245" mass="27659">MLLKQAWWLARKELQPTTYSIVLNMLFYLYAAGVILSMSVQLGDTDTSGGMRPFTGIVLNFFVMAILPNLGFLISRRYMTYRTTDVFTKKLAFMRQLPIPLAVIVSSRFMQLLVTLVPMALVLFAGYGIVAAALKLVSFGTLQFVGFFVFWIGYSIVFGSLNLYWELGLTGRQYFNRCMMMVPVYITAAVILWLWLGESVWTRSLSWVDDTHGLISLLSLAIAALVVLGIGRALVGRLRKRDWHG</sequence>
<comment type="caution">
    <text evidence="2">The sequence shown here is derived from an EMBL/GenBank/DDBJ whole genome shotgun (WGS) entry which is preliminary data.</text>
</comment>
<feature type="transmembrane region" description="Helical" evidence="1">
    <location>
        <begin position="21"/>
        <end position="42"/>
    </location>
</feature>
<evidence type="ECO:0000256" key="1">
    <source>
        <dbReference type="SAM" id="Phobius"/>
    </source>
</evidence>
<dbReference type="OrthoDB" id="2678663at2"/>
<evidence type="ECO:0000313" key="2">
    <source>
        <dbReference type="EMBL" id="TFE86241.1"/>
    </source>
</evidence>
<feature type="transmembrane region" description="Helical" evidence="1">
    <location>
        <begin position="215"/>
        <end position="235"/>
    </location>
</feature>
<dbReference type="EMBL" id="MYFO01000020">
    <property type="protein sequence ID" value="TFE86241.1"/>
    <property type="molecule type" value="Genomic_DNA"/>
</dbReference>
<dbReference type="RefSeq" id="WP_134754403.1">
    <property type="nucleotide sequence ID" value="NZ_MYFO02000005.1"/>
</dbReference>
<gene>
    <name evidence="2" type="ORF">B5M42_15485</name>
</gene>
<organism evidence="2 3">
    <name type="scientific">Paenibacillus athensensis</name>
    <dbReference type="NCBI Taxonomy" id="1967502"/>
    <lineage>
        <taxon>Bacteria</taxon>
        <taxon>Bacillati</taxon>
        <taxon>Bacillota</taxon>
        <taxon>Bacilli</taxon>
        <taxon>Bacillales</taxon>
        <taxon>Paenibacillaceae</taxon>
        <taxon>Paenibacillus</taxon>
    </lineage>
</organism>
<feature type="transmembrane region" description="Helical" evidence="1">
    <location>
        <begin position="112"/>
        <end position="134"/>
    </location>
</feature>
<evidence type="ECO:0000313" key="3">
    <source>
        <dbReference type="Proteomes" id="UP000298246"/>
    </source>
</evidence>
<reference evidence="2 3" key="1">
    <citation type="submission" date="2017-03" db="EMBL/GenBank/DDBJ databases">
        <title>Isolation of Levoglucosan Utilizing Bacteria.</title>
        <authorList>
            <person name="Arya A.S."/>
        </authorList>
    </citation>
    <scope>NUCLEOTIDE SEQUENCE [LARGE SCALE GENOMIC DNA]</scope>
    <source>
        <strain evidence="2 3">MEC069</strain>
    </source>
</reference>
<feature type="transmembrane region" description="Helical" evidence="1">
    <location>
        <begin position="54"/>
        <end position="74"/>
    </location>
</feature>
<proteinExistence type="predicted"/>
<feature type="transmembrane region" description="Helical" evidence="1">
    <location>
        <begin position="140"/>
        <end position="165"/>
    </location>
</feature>
<accession>A0A4Y8PYF7</accession>
<dbReference type="AlphaFoldDB" id="A0A4Y8PYF7"/>
<protein>
    <recommendedName>
        <fullName evidence="4">ABC transporter permease</fullName>
    </recommendedName>
</protein>